<protein>
    <recommendedName>
        <fullName evidence="3">NAD(P)-binding protein</fullName>
    </recommendedName>
</protein>
<evidence type="ECO:0000313" key="1">
    <source>
        <dbReference type="EMBL" id="TCS38801.1"/>
    </source>
</evidence>
<accession>A0A4R3I232</accession>
<comment type="caution">
    <text evidence="1">The sequence shown here is derived from an EMBL/GenBank/DDBJ whole genome shotgun (WGS) entry which is preliminary data.</text>
</comment>
<evidence type="ECO:0000313" key="2">
    <source>
        <dbReference type="Proteomes" id="UP000295793"/>
    </source>
</evidence>
<name>A0A4R3I232_9GAMM</name>
<dbReference type="EMBL" id="SLZR01000015">
    <property type="protein sequence ID" value="TCS38801.1"/>
    <property type="molecule type" value="Genomic_DNA"/>
</dbReference>
<proteinExistence type="predicted"/>
<gene>
    <name evidence="1" type="ORF">BCF53_11575</name>
</gene>
<dbReference type="InterPro" id="IPR036291">
    <property type="entry name" value="NAD(P)-bd_dom_sf"/>
</dbReference>
<dbReference type="PANTHER" id="PTHR14097:SF8">
    <property type="entry name" value="NAD(P)-BINDING DOMAIN-CONTAINING PROTEIN"/>
    <property type="match status" value="1"/>
</dbReference>
<organism evidence="1 2">
    <name type="scientific">Reinekea marinisedimentorum</name>
    <dbReference type="NCBI Taxonomy" id="230495"/>
    <lineage>
        <taxon>Bacteria</taxon>
        <taxon>Pseudomonadati</taxon>
        <taxon>Pseudomonadota</taxon>
        <taxon>Gammaproteobacteria</taxon>
        <taxon>Oceanospirillales</taxon>
        <taxon>Saccharospirillaceae</taxon>
        <taxon>Reinekea</taxon>
    </lineage>
</organism>
<dbReference type="SUPFAM" id="SSF51735">
    <property type="entry name" value="NAD(P)-binding Rossmann-fold domains"/>
    <property type="match status" value="1"/>
</dbReference>
<dbReference type="PANTHER" id="PTHR14097">
    <property type="entry name" value="OXIDOREDUCTASE HTATIP2"/>
    <property type="match status" value="1"/>
</dbReference>
<sequence length="209" mass="23205">MREAVNAEDVTQILCVGRSAVEHASPKVRSLVLADLFDHSVIADELVNFDACFYCLGVSSAGQAEEFYSRITYDLTLSIADVLEPRNPNMTFVYMCAQGSDPTGNSKVMWARVRGRLENSLFERSFKKVYSLRPGYIQPMDGIKSRTALYRVAYDVFGFIYPLLTRLIPDSVTSTRAIGKAMLNLARGYESPAALAPADINRLAKAEEN</sequence>
<keyword evidence="2" id="KW-1185">Reference proteome</keyword>
<dbReference type="Proteomes" id="UP000295793">
    <property type="component" value="Unassembled WGS sequence"/>
</dbReference>
<dbReference type="Gene3D" id="3.40.50.720">
    <property type="entry name" value="NAD(P)-binding Rossmann-like Domain"/>
    <property type="match status" value="1"/>
</dbReference>
<reference evidence="1 2" key="1">
    <citation type="submission" date="2019-03" db="EMBL/GenBank/DDBJ databases">
        <title>Genomic Encyclopedia of Archaeal and Bacterial Type Strains, Phase II (KMG-II): from individual species to whole genera.</title>
        <authorList>
            <person name="Goeker M."/>
        </authorList>
    </citation>
    <scope>NUCLEOTIDE SEQUENCE [LARGE SCALE GENOMIC DNA]</scope>
    <source>
        <strain evidence="1 2">DSM 15388</strain>
    </source>
</reference>
<evidence type="ECO:0008006" key="3">
    <source>
        <dbReference type="Google" id="ProtNLM"/>
    </source>
</evidence>
<dbReference type="AlphaFoldDB" id="A0A4R3I232"/>